<gene>
    <name evidence="7" type="ORF">NC653_000172</name>
</gene>
<dbReference type="PANTHER" id="PTHR12780">
    <property type="entry name" value="RNA POLYMERASE III DNA DIRECTED , 39KD SUBUNIT-RELATED"/>
    <property type="match status" value="1"/>
</dbReference>
<dbReference type="Gene3D" id="3.40.50.150">
    <property type="entry name" value="Vaccinia Virus protein VP39"/>
    <property type="match status" value="1"/>
</dbReference>
<evidence type="ECO:0000256" key="6">
    <source>
        <dbReference type="SAM" id="SignalP"/>
    </source>
</evidence>
<dbReference type="InterPro" id="IPR036388">
    <property type="entry name" value="WH-like_DNA-bd_sf"/>
</dbReference>
<dbReference type="Gene3D" id="1.10.10.10">
    <property type="entry name" value="Winged helix-like DNA-binding domain superfamily/Winged helix DNA-binding domain"/>
    <property type="match status" value="1"/>
</dbReference>
<protein>
    <recommendedName>
        <fullName evidence="9">DNA-directed RNA polymerase III subunit RPC6</fullName>
    </recommendedName>
</protein>
<dbReference type="SUPFAM" id="SSF53335">
    <property type="entry name" value="S-adenosyl-L-methionine-dependent methyltransferases"/>
    <property type="match status" value="1"/>
</dbReference>
<evidence type="ECO:0000256" key="1">
    <source>
        <dbReference type="ARBA" id="ARBA00004123"/>
    </source>
</evidence>
<dbReference type="InterPro" id="IPR029063">
    <property type="entry name" value="SAM-dependent_MTases_sf"/>
</dbReference>
<evidence type="ECO:0000256" key="5">
    <source>
        <dbReference type="ARBA" id="ARBA00023242"/>
    </source>
</evidence>
<reference evidence="7 8" key="1">
    <citation type="journal article" date="2023" name="Mol. Ecol. Resour.">
        <title>Chromosome-level genome assembly of a triploid poplar Populus alba 'Berolinensis'.</title>
        <authorList>
            <person name="Chen S."/>
            <person name="Yu Y."/>
            <person name="Wang X."/>
            <person name="Wang S."/>
            <person name="Zhang T."/>
            <person name="Zhou Y."/>
            <person name="He R."/>
            <person name="Meng N."/>
            <person name="Wang Y."/>
            <person name="Liu W."/>
            <person name="Liu Z."/>
            <person name="Liu J."/>
            <person name="Guo Q."/>
            <person name="Huang H."/>
            <person name="Sederoff R.R."/>
            <person name="Wang G."/>
            <person name="Qu G."/>
            <person name="Chen S."/>
        </authorList>
    </citation>
    <scope>NUCLEOTIDE SEQUENCE [LARGE SCALE GENOMIC DNA]</scope>
    <source>
        <strain evidence="7">SC-2020</strain>
    </source>
</reference>
<dbReference type="GO" id="GO:0005666">
    <property type="term" value="C:RNA polymerase III complex"/>
    <property type="evidence" value="ECO:0007669"/>
    <property type="project" value="InterPro"/>
</dbReference>
<dbReference type="GO" id="GO:0005654">
    <property type="term" value="C:nucleoplasm"/>
    <property type="evidence" value="ECO:0007669"/>
    <property type="project" value="UniProtKB-ARBA"/>
</dbReference>
<dbReference type="GO" id="GO:0003676">
    <property type="term" value="F:nucleic acid binding"/>
    <property type="evidence" value="ECO:0007669"/>
    <property type="project" value="InterPro"/>
</dbReference>
<dbReference type="EMBL" id="JAQIZT010000001">
    <property type="protein sequence ID" value="KAJ7009409.1"/>
    <property type="molecule type" value="Genomic_DNA"/>
</dbReference>
<dbReference type="InterPro" id="IPR007832">
    <property type="entry name" value="RNA_pol_Rpc34"/>
</dbReference>
<comment type="caution">
    <text evidence="7">The sequence shown here is derived from an EMBL/GenBank/DDBJ whole genome shotgun (WGS) entry which is preliminary data.</text>
</comment>
<keyword evidence="8" id="KW-1185">Reference proteome</keyword>
<feature type="chain" id="PRO_5041978421" description="DNA-directed RNA polymerase III subunit RPC6" evidence="6">
    <location>
        <begin position="29"/>
        <end position="630"/>
    </location>
</feature>
<organism evidence="7 8">
    <name type="scientific">Populus alba x Populus x berolinensis</name>
    <dbReference type="NCBI Taxonomy" id="444605"/>
    <lineage>
        <taxon>Eukaryota</taxon>
        <taxon>Viridiplantae</taxon>
        <taxon>Streptophyta</taxon>
        <taxon>Embryophyta</taxon>
        <taxon>Tracheophyta</taxon>
        <taxon>Spermatophyta</taxon>
        <taxon>Magnoliopsida</taxon>
        <taxon>eudicotyledons</taxon>
        <taxon>Gunneridae</taxon>
        <taxon>Pentapetalae</taxon>
        <taxon>rosids</taxon>
        <taxon>fabids</taxon>
        <taxon>Malpighiales</taxon>
        <taxon>Salicaceae</taxon>
        <taxon>Saliceae</taxon>
        <taxon>Populus</taxon>
    </lineage>
</organism>
<accession>A0AAD6RIG3</accession>
<dbReference type="AlphaFoldDB" id="A0AAD6RIG3"/>
<dbReference type="InterPro" id="IPR002052">
    <property type="entry name" value="DNA_methylase_N6_adenine_CS"/>
</dbReference>
<name>A0AAD6RIG3_9ROSI</name>
<dbReference type="GO" id="GO:0032259">
    <property type="term" value="P:methylation"/>
    <property type="evidence" value="ECO:0007669"/>
    <property type="project" value="InterPro"/>
</dbReference>
<dbReference type="FunFam" id="1.10.10.10:FF:000116">
    <property type="entry name" value="DNA-directed RNA polymerase III subunit RPC6"/>
    <property type="match status" value="1"/>
</dbReference>
<evidence type="ECO:0000256" key="2">
    <source>
        <dbReference type="ARBA" id="ARBA00011038"/>
    </source>
</evidence>
<comment type="subcellular location">
    <subcellularLocation>
        <location evidence="1">Nucleus</location>
    </subcellularLocation>
</comment>
<comment type="similarity">
    <text evidence="2">Belongs to the eukaryotic RPC34/RPC39 RNA polymerase subunit family.</text>
</comment>
<evidence type="ECO:0000313" key="7">
    <source>
        <dbReference type="EMBL" id="KAJ7009409.1"/>
    </source>
</evidence>
<dbReference type="GO" id="GO:0005737">
    <property type="term" value="C:cytoplasm"/>
    <property type="evidence" value="ECO:0007669"/>
    <property type="project" value="UniProtKB-ARBA"/>
</dbReference>
<evidence type="ECO:0000256" key="4">
    <source>
        <dbReference type="ARBA" id="ARBA00023163"/>
    </source>
</evidence>
<feature type="signal peptide" evidence="6">
    <location>
        <begin position="1"/>
        <end position="28"/>
    </location>
</feature>
<dbReference type="Pfam" id="PF05158">
    <property type="entry name" value="RNA_pol_Rpc34"/>
    <property type="match status" value="1"/>
</dbReference>
<dbReference type="GO" id="GO:0006383">
    <property type="term" value="P:transcription by RNA polymerase III"/>
    <property type="evidence" value="ECO:0007669"/>
    <property type="project" value="InterPro"/>
</dbReference>
<keyword evidence="3" id="KW-0240">DNA-directed RNA polymerase</keyword>
<evidence type="ECO:0000313" key="8">
    <source>
        <dbReference type="Proteomes" id="UP001164929"/>
    </source>
</evidence>
<dbReference type="SUPFAM" id="SSF46785">
    <property type="entry name" value="Winged helix' DNA-binding domain"/>
    <property type="match status" value="1"/>
</dbReference>
<dbReference type="InterPro" id="IPR036390">
    <property type="entry name" value="WH_DNA-bd_sf"/>
</dbReference>
<keyword evidence="6" id="KW-0732">Signal</keyword>
<dbReference type="GO" id="GO:0008168">
    <property type="term" value="F:methyltransferase activity"/>
    <property type="evidence" value="ECO:0007669"/>
    <property type="project" value="InterPro"/>
</dbReference>
<keyword evidence="4" id="KW-0804">Transcription</keyword>
<sequence>MAFEDCKPYVETAGFSLLLTLCFPVLLSRELPEAAMVETRYGQIRRASTGHFTAFRVLGESLCYHQVARKLVCIGRLEGLETWARPSSVRFRGRYPKSGEALMCRTCSWDWFSVHLRVSMCRPRTMTGTQHDQNKNIIQVIHVNSYMRFSYSYSTVLSHTSLSSLCSVSHLPAASCRYLFSSFDLRVPAYCTGCLFRELNWLIEDSLVNRAHSPLCFSISQYKYDTSGKNENVVLRISLDDLYQLWKQTIEERRPSQYIVGCEHWRDLVLSVQEGVLIPGPNTELIVDLVSDVVSNNEELGQGLWADVGTGSGAIAIGIRRIWGSYGTDLSRIAVLVATQMCLYGLQDVIEVRQGSWFEPLKDVEGQLVGIVSNPPYIPSDKLNFDVLSAGMSRVQGPSSLKRKRPELNSPVQSLTEHERILYDVIRSKQDIGIWTRDMKKEAKLPDNVVNKSLKALTVKNLIKEVVNIQNKGRKHFMATEFEPSKEITGGAWYLEGSLDTEFIESLRQLCKRQIEKKGVATLEEVTDMINSYPAFNVEVTKQQIDEILRTLILDNAVMEVKSNGMGEFASIPFGKVCYRYISKGALGGEPKAGALASIPCGVCPRISHCTPDGIISPKTCVYYQKWLDF</sequence>
<dbReference type="CDD" id="cd02440">
    <property type="entry name" value="AdoMet_MTases"/>
    <property type="match status" value="1"/>
</dbReference>
<dbReference type="PROSITE" id="PS00092">
    <property type="entry name" value="N6_MTASE"/>
    <property type="match status" value="1"/>
</dbReference>
<evidence type="ECO:0000256" key="3">
    <source>
        <dbReference type="ARBA" id="ARBA00022478"/>
    </source>
</evidence>
<evidence type="ECO:0008006" key="9">
    <source>
        <dbReference type="Google" id="ProtNLM"/>
    </source>
</evidence>
<dbReference type="InterPro" id="IPR016049">
    <property type="entry name" value="RNA_pol_Rpc34-like"/>
</dbReference>
<dbReference type="Proteomes" id="UP001164929">
    <property type="component" value="Chromosome 1"/>
</dbReference>
<keyword evidence="5" id="KW-0539">Nucleus</keyword>
<proteinExistence type="inferred from homology"/>